<feature type="transmembrane region" description="Helical" evidence="7">
    <location>
        <begin position="116"/>
        <end position="141"/>
    </location>
</feature>
<evidence type="ECO:0000259" key="8">
    <source>
        <dbReference type="PROSITE" id="PS50109"/>
    </source>
</evidence>
<keyword evidence="7" id="KW-1133">Transmembrane helix</keyword>
<feature type="transmembrane region" description="Helical" evidence="7">
    <location>
        <begin position="423"/>
        <end position="448"/>
    </location>
</feature>
<dbReference type="Gene3D" id="3.40.50.2300">
    <property type="match status" value="1"/>
</dbReference>
<dbReference type="SMART" id="SM00388">
    <property type="entry name" value="HisKA"/>
    <property type="match status" value="1"/>
</dbReference>
<feature type="domain" description="Response regulatory" evidence="9">
    <location>
        <begin position="923"/>
        <end position="1037"/>
    </location>
</feature>
<feature type="domain" description="Histidine kinase" evidence="8">
    <location>
        <begin position="682"/>
        <end position="899"/>
    </location>
</feature>
<dbReference type="SMART" id="SM00448">
    <property type="entry name" value="REC"/>
    <property type="match status" value="1"/>
</dbReference>
<dbReference type="Pfam" id="PF00072">
    <property type="entry name" value="Response_reg"/>
    <property type="match status" value="1"/>
</dbReference>
<dbReference type="InterPro" id="IPR036097">
    <property type="entry name" value="HisK_dim/P_sf"/>
</dbReference>
<dbReference type="InterPro" id="IPR036890">
    <property type="entry name" value="HATPase_C_sf"/>
</dbReference>
<dbReference type="Pfam" id="PF00512">
    <property type="entry name" value="HisKA"/>
    <property type="match status" value="1"/>
</dbReference>
<keyword evidence="7" id="KW-0472">Membrane</keyword>
<feature type="transmembrane region" description="Helical" evidence="7">
    <location>
        <begin position="309"/>
        <end position="329"/>
    </location>
</feature>
<keyword evidence="4" id="KW-0808">Transferase</keyword>
<evidence type="ECO:0000256" key="3">
    <source>
        <dbReference type="ARBA" id="ARBA00022553"/>
    </source>
</evidence>
<feature type="transmembrane region" description="Helical" evidence="7">
    <location>
        <begin position="260"/>
        <end position="289"/>
    </location>
</feature>
<dbReference type="SUPFAM" id="SSF52172">
    <property type="entry name" value="CheY-like"/>
    <property type="match status" value="1"/>
</dbReference>
<feature type="transmembrane region" description="Helical" evidence="7">
    <location>
        <begin position="454"/>
        <end position="477"/>
    </location>
</feature>
<evidence type="ECO:0000313" key="11">
    <source>
        <dbReference type="Proteomes" id="UP001163726"/>
    </source>
</evidence>
<evidence type="ECO:0000256" key="2">
    <source>
        <dbReference type="ARBA" id="ARBA00012438"/>
    </source>
</evidence>
<dbReference type="PROSITE" id="PS50109">
    <property type="entry name" value="HIS_KIN"/>
    <property type="match status" value="1"/>
</dbReference>
<dbReference type="InterPro" id="IPR003661">
    <property type="entry name" value="HisK_dim/P_dom"/>
</dbReference>
<dbReference type="CDD" id="cd00156">
    <property type="entry name" value="REC"/>
    <property type="match status" value="1"/>
</dbReference>
<feature type="transmembrane region" description="Helical" evidence="7">
    <location>
        <begin position="569"/>
        <end position="596"/>
    </location>
</feature>
<dbReference type="SUPFAM" id="SSF47384">
    <property type="entry name" value="Homodimeric domain of signal transducing histidine kinase"/>
    <property type="match status" value="1"/>
</dbReference>
<name>A0ABY7ANJ3_9ALTE</name>
<dbReference type="PANTHER" id="PTHR43047">
    <property type="entry name" value="TWO-COMPONENT HISTIDINE PROTEIN KINASE"/>
    <property type="match status" value="1"/>
</dbReference>
<organism evidence="10 11">
    <name type="scientific">Catenovulum adriaticum</name>
    <dbReference type="NCBI Taxonomy" id="2984846"/>
    <lineage>
        <taxon>Bacteria</taxon>
        <taxon>Pseudomonadati</taxon>
        <taxon>Pseudomonadota</taxon>
        <taxon>Gammaproteobacteria</taxon>
        <taxon>Alteromonadales</taxon>
        <taxon>Alteromonadaceae</taxon>
        <taxon>Catenovulum</taxon>
    </lineage>
</organism>
<evidence type="ECO:0000259" key="9">
    <source>
        <dbReference type="PROSITE" id="PS50110"/>
    </source>
</evidence>
<dbReference type="SUPFAM" id="SSF55874">
    <property type="entry name" value="ATPase domain of HSP90 chaperone/DNA topoisomerase II/histidine kinase"/>
    <property type="match status" value="1"/>
</dbReference>
<dbReference type="EMBL" id="CP109965">
    <property type="protein sequence ID" value="WAJ70216.1"/>
    <property type="molecule type" value="Genomic_DNA"/>
</dbReference>
<keyword evidence="7" id="KW-0812">Transmembrane</keyword>
<keyword evidence="5" id="KW-0418">Kinase</keyword>
<dbReference type="RefSeq" id="WP_268074520.1">
    <property type="nucleotide sequence ID" value="NZ_CP109965.1"/>
</dbReference>
<evidence type="ECO:0000256" key="7">
    <source>
        <dbReference type="SAM" id="Phobius"/>
    </source>
</evidence>
<dbReference type="SMART" id="SM00387">
    <property type="entry name" value="HATPase_c"/>
    <property type="match status" value="1"/>
</dbReference>
<proteinExistence type="predicted"/>
<feature type="transmembrane region" description="Helical" evidence="7">
    <location>
        <begin position="147"/>
        <end position="169"/>
    </location>
</feature>
<dbReference type="InterPro" id="IPR005467">
    <property type="entry name" value="His_kinase_dom"/>
</dbReference>
<dbReference type="EC" id="2.7.13.3" evidence="2"/>
<dbReference type="InterPro" id="IPR001789">
    <property type="entry name" value="Sig_transdc_resp-reg_receiver"/>
</dbReference>
<dbReference type="InterPro" id="IPR003594">
    <property type="entry name" value="HATPase_dom"/>
</dbReference>
<dbReference type="Gene3D" id="1.10.287.130">
    <property type="match status" value="1"/>
</dbReference>
<evidence type="ECO:0000313" key="10">
    <source>
        <dbReference type="EMBL" id="WAJ70216.1"/>
    </source>
</evidence>
<dbReference type="Gene3D" id="3.30.565.10">
    <property type="entry name" value="Histidine kinase-like ATPase, C-terminal domain"/>
    <property type="match status" value="1"/>
</dbReference>
<dbReference type="Pfam" id="PF02518">
    <property type="entry name" value="HATPase_c"/>
    <property type="match status" value="1"/>
</dbReference>
<keyword evidence="3 6" id="KW-0597">Phosphoprotein</keyword>
<feature type="transmembrane region" description="Helical" evidence="7">
    <location>
        <begin position="361"/>
        <end position="383"/>
    </location>
</feature>
<evidence type="ECO:0000256" key="1">
    <source>
        <dbReference type="ARBA" id="ARBA00000085"/>
    </source>
</evidence>
<feature type="transmembrane region" description="Helical" evidence="7">
    <location>
        <begin position="219"/>
        <end position="239"/>
    </location>
</feature>
<dbReference type="PRINTS" id="PR00344">
    <property type="entry name" value="BCTRLSENSOR"/>
</dbReference>
<feature type="modified residue" description="4-aspartylphosphate" evidence="6">
    <location>
        <position position="972"/>
    </location>
</feature>
<gene>
    <name evidence="10" type="ORF">OLW01_13895</name>
</gene>
<feature type="transmembrane region" description="Helical" evidence="7">
    <location>
        <begin position="181"/>
        <end position="199"/>
    </location>
</feature>
<protein>
    <recommendedName>
        <fullName evidence="2">histidine kinase</fullName>
        <ecNumber evidence="2">2.7.13.3</ecNumber>
    </recommendedName>
</protein>
<feature type="transmembrane region" description="Helical" evidence="7">
    <location>
        <begin position="73"/>
        <end position="95"/>
    </location>
</feature>
<dbReference type="CDD" id="cd00082">
    <property type="entry name" value="HisKA"/>
    <property type="match status" value="1"/>
</dbReference>
<feature type="transmembrane region" description="Helical" evidence="7">
    <location>
        <begin position="389"/>
        <end position="411"/>
    </location>
</feature>
<dbReference type="Gene3D" id="1.10.4160.10">
    <property type="entry name" value="Hydantoin permease"/>
    <property type="match status" value="1"/>
</dbReference>
<evidence type="ECO:0000256" key="5">
    <source>
        <dbReference type="ARBA" id="ARBA00022777"/>
    </source>
</evidence>
<dbReference type="InterPro" id="IPR004358">
    <property type="entry name" value="Sig_transdc_His_kin-like_C"/>
</dbReference>
<comment type="catalytic activity">
    <reaction evidence="1">
        <text>ATP + protein L-histidine = ADP + protein N-phospho-L-histidine.</text>
        <dbReference type="EC" id="2.7.13.3"/>
    </reaction>
</comment>
<feature type="transmembrane region" description="Helical" evidence="7">
    <location>
        <begin position="608"/>
        <end position="630"/>
    </location>
</feature>
<keyword evidence="11" id="KW-1185">Reference proteome</keyword>
<evidence type="ECO:0000256" key="6">
    <source>
        <dbReference type="PROSITE-ProRule" id="PRU00169"/>
    </source>
</evidence>
<dbReference type="InterPro" id="IPR011006">
    <property type="entry name" value="CheY-like_superfamily"/>
</dbReference>
<reference evidence="10" key="1">
    <citation type="submission" date="2022-10" db="EMBL/GenBank/DDBJ databases">
        <title>Catenovulum adriacola sp. nov. isolated in the Harbour of Susak.</title>
        <authorList>
            <person name="Schoch T."/>
            <person name="Reich S.J."/>
            <person name="Stoeferle S."/>
            <person name="Flaiz M."/>
            <person name="Kazda M."/>
            <person name="Riedel C.U."/>
            <person name="Duerre P."/>
        </authorList>
    </citation>
    <scope>NUCLEOTIDE SEQUENCE</scope>
    <source>
        <strain evidence="10">TS8</strain>
    </source>
</reference>
<accession>A0ABY7ANJ3</accession>
<feature type="transmembrane region" description="Helical" evidence="7">
    <location>
        <begin position="43"/>
        <end position="67"/>
    </location>
</feature>
<dbReference type="Proteomes" id="UP001163726">
    <property type="component" value="Chromosome"/>
</dbReference>
<dbReference type="PROSITE" id="PS50110">
    <property type="entry name" value="RESPONSE_REGULATORY"/>
    <property type="match status" value="1"/>
</dbReference>
<evidence type="ECO:0000256" key="4">
    <source>
        <dbReference type="ARBA" id="ARBA00022679"/>
    </source>
</evidence>
<sequence length="1125" mass="125953">MSAEQDIFRVRRNYNKWVADHTLEDYSLRFTAKSARQWSCSQIAITAIGAISFLALEAIGGVMTLSYGFTNSVLAILLVSLIIFLTALPICYHAAKNGIDIDLLTRGAGFGYIGSTITSLIYASFTFIFFAIEAAIMAMALQLTLNIPLYIGYFLSAVMVIPLVTHGITQISKFQRWTQPIWMFLQIIPLIFIAIYEWQAFEGWTNYELNSLDNQNSNHFQLLLFGAAASIMFSLIAQVGEQVDFLRFLPQKKNNPKQWLSALILAGPGWIIVGATKILIGSFLVYLAISHGVAPQLAIDPNHMYLVAFSYLSNNPNIVLILVGCFVVISQLKINVTNAYAGSIAWSNFFSRITQNHPGRVVWLIFNVAIAILLMELEIFTMMEKTLSIYGLIAVAWVGSLVADLTINMFLGLRPKEIEFKRAYLYDINPVGFGSMLIASMLGIFLHLGFFGPVGAALASFITLGSTFILAPFIAFITQGKFYIARKNLISESYPSVSVIKCCICEHQFEQEDMSLCPAYTGAICSLCCSLDTRCRDQCKSNARFYDQFFSLLKLILPRHWANRINTKIFSFLGLIALAILLIFGLLTFIYAQIVLETQINTDLLQSALIKSSFILIIISAVICWVFILMSESRRVSINETRQQTRLLKQEISAHKKTDQELQDAKEIAEAANQAKSRYLAGISHELRSPLNAISGYAQLLGKNKIAADRTEQAVEVIRRSSEYLADLIEGLLDISKIEAGKLDLIKTEVHLPSLINQIVSMFKLQAENKSIDFIHDIQGRLPEWVRTDEKRLRQILINLLSNAIKFTHQGQVKFDITYKNEVANFIITDTGVGIDKSEYQNIFKPFERIRKPGEPYVSGTGLGLTITRLLTEIMGGNISLTSQKGQGSQFVVSIMLSGLSKKTTLSTHKSLSIKGIKEGHKLLMLVDDDPTHRRLIKDSLSIIGFSIIEAADGFECLSLLEGCRPDLFLLDVSMPGMTGFELSKVLREKNINAPIIMVSADARENQLQDTEQHAHNDYVVKPVQLDTLTEKIGQHLNIKWCYDDKISQPEIKKNGANFNPDKIPENIISELIALTEMGYHKALLNKLQKLQSDKLVSPDFVAQLITLCNKFQFKQISQILRDAL</sequence>